<comment type="caution">
    <text evidence="2">The sequence shown here is derived from an EMBL/GenBank/DDBJ whole genome shotgun (WGS) entry which is preliminary data.</text>
</comment>
<evidence type="ECO:0000313" key="2">
    <source>
        <dbReference type="EMBL" id="EDT01396.1"/>
    </source>
</evidence>
<keyword evidence="1" id="KW-0472">Membrane</keyword>
<keyword evidence="1" id="KW-1133">Transmembrane helix</keyword>
<keyword evidence="1" id="KW-0812">Transmembrane</keyword>
<reference evidence="2 3" key="1">
    <citation type="submission" date="2008-03" db="EMBL/GenBank/DDBJ databases">
        <title>Sequencing of the draft genome and assembly of Burkholderia ambifaria IOP40-10.</title>
        <authorList>
            <consortium name="US DOE Joint Genome Institute (JGI-PGF)"/>
            <person name="Copeland A."/>
            <person name="Lucas S."/>
            <person name="Lapidus A."/>
            <person name="Glavina del Rio T."/>
            <person name="Dalin E."/>
            <person name="Tice H."/>
            <person name="Bruce D."/>
            <person name="Goodwin L."/>
            <person name="Pitluck S."/>
            <person name="Larimer F."/>
            <person name="Land M.L."/>
            <person name="Hauser L."/>
            <person name="Tiedje J."/>
            <person name="Richardson P."/>
        </authorList>
    </citation>
    <scope>NUCLEOTIDE SEQUENCE [LARGE SCALE GENOMIC DNA]</scope>
    <source>
        <strain evidence="2 3">IOP40-10</strain>
    </source>
</reference>
<dbReference type="AlphaFoldDB" id="B1FM20"/>
<gene>
    <name evidence="2" type="ORF">BamIOP4010DRAFT_5081</name>
</gene>
<dbReference type="EMBL" id="ABLC01000185">
    <property type="protein sequence ID" value="EDT01396.1"/>
    <property type="molecule type" value="Genomic_DNA"/>
</dbReference>
<feature type="transmembrane region" description="Helical" evidence="1">
    <location>
        <begin position="57"/>
        <end position="81"/>
    </location>
</feature>
<accession>B1FM20</accession>
<protein>
    <submittedName>
        <fullName evidence="2">Uncharacterized protein</fullName>
    </submittedName>
</protein>
<evidence type="ECO:0000313" key="3">
    <source>
        <dbReference type="Proteomes" id="UP000005463"/>
    </source>
</evidence>
<proteinExistence type="predicted"/>
<name>B1FM20_9BURK</name>
<dbReference type="Proteomes" id="UP000005463">
    <property type="component" value="Unassembled WGS sequence"/>
</dbReference>
<dbReference type="PATRIC" id="fig|396596.7.peg.2280"/>
<dbReference type="RefSeq" id="WP_006754227.1">
    <property type="nucleotide sequence ID" value="NZ_ABLC01000185.1"/>
</dbReference>
<evidence type="ECO:0000256" key="1">
    <source>
        <dbReference type="SAM" id="Phobius"/>
    </source>
</evidence>
<sequence length="91" mass="9904">MKALLRLLAAIALTIPVYLGLANSPLDEWFQSGAGWRAFEPLFNVFDKLGVHGQGDILIGTMLGVSFVIALALVLLGARIFDRGTRKSPHR</sequence>
<organism evidence="2 3">
    <name type="scientific">Burkholderia ambifaria IOP40-10</name>
    <dbReference type="NCBI Taxonomy" id="396596"/>
    <lineage>
        <taxon>Bacteria</taxon>
        <taxon>Pseudomonadati</taxon>
        <taxon>Pseudomonadota</taxon>
        <taxon>Betaproteobacteria</taxon>
        <taxon>Burkholderiales</taxon>
        <taxon>Burkholderiaceae</taxon>
        <taxon>Burkholderia</taxon>
        <taxon>Burkholderia cepacia complex</taxon>
    </lineage>
</organism>